<feature type="domain" description="Glycosyltransferase 2-like" evidence="1">
    <location>
        <begin position="455"/>
        <end position="569"/>
    </location>
</feature>
<keyword evidence="4" id="KW-1185">Reference proteome</keyword>
<dbReference type="EMBL" id="VFOS01000001">
    <property type="protein sequence ID" value="TQL63896.1"/>
    <property type="molecule type" value="Genomic_DNA"/>
</dbReference>
<evidence type="ECO:0000259" key="2">
    <source>
        <dbReference type="Pfam" id="PF13524"/>
    </source>
</evidence>
<dbReference type="PANTHER" id="PTHR43179:SF7">
    <property type="entry name" value="RHAMNOSYLTRANSFERASE WBBL"/>
    <property type="match status" value="1"/>
</dbReference>
<dbReference type="InterPro" id="IPR055259">
    <property type="entry name" value="YkvP/CgeB_Glyco_trans-like"/>
</dbReference>
<dbReference type="AlphaFoldDB" id="A0A542ZUG1"/>
<feature type="domain" description="Glycosyltransferase 2-like" evidence="1">
    <location>
        <begin position="221"/>
        <end position="343"/>
    </location>
</feature>
<evidence type="ECO:0000313" key="3">
    <source>
        <dbReference type="EMBL" id="TQL63896.1"/>
    </source>
</evidence>
<gene>
    <name evidence="3" type="ORF">FB461_0375</name>
</gene>
<dbReference type="Pfam" id="PF13524">
    <property type="entry name" value="Glyco_trans_1_2"/>
    <property type="match status" value="1"/>
</dbReference>
<keyword evidence="3" id="KW-0808">Transferase</keyword>
<dbReference type="Proteomes" id="UP000315389">
    <property type="component" value="Unassembled WGS sequence"/>
</dbReference>
<dbReference type="InterPro" id="IPR029044">
    <property type="entry name" value="Nucleotide-diphossugar_trans"/>
</dbReference>
<sequence>MGLRNLRRRIQRAWGASPTPAPAVPAKSRTQQDHCTAAAEMLIEAGLFDMAFYSSIAGRQFKTEKRAARHYVMRGMRHHAPCHPLLMPGALPLRIRQSWKHAEVADVIRELRKPSARKFAWSPLFDPRALAESDIDQDVLTTFATWDRDRALPLAWSMGRTLTLNAVSDDVARIAAELMVVRRRRRMSRTTSKSPVADISALKERIAHASLPSDEGRPLVSVVMPVWNRAEIMLPAVRSVLNQTLTDVELVIVDDGSTDGTADVLRELAQADERVKPLEGEHRGVSAARNIGLGHATGRFIAFLDSDNEWRSDFLATIVGAMHLDGLDAAYGIVHLVSDAGDEFLTFEGGLDDLLVRNHIDMNALVVRAEIAQQVGGFDESLRRWVDHDFAIRLARVAEPRLVPVVAVDYRQDADHDRITNREAGSWQYVVLSNNWCRWDLVESSMAERVAGRVSVLIPAYHEYEMTARAVETVLQCSAGHDVEIVVTDNGSYGWASIGLTEALYGLPNVRIAYAPTNLQFAGGSNLAFARSTGDTVVFLNNDTEVRDGWLQPLLDRLQDPQVRGVQPLLLYGDDTIQAAGTVFPAQGVLGMHLLAGFSRDDAAKISDQKFAAVTAAAVALRAEEVVEMRGFDPIFINGMEDIDLCLRMQERWGGHFEVATDAVVTHLESKTPGRGRNIAFNRGIFYDRWRGRMPGPDTGHFAAAGLEIAKLGVDVLPHPAPRPLLLRASGSDRIGEYRWSIKNPANPGPRGDKWGDTHYIAALRDALVAQGQDAVSLRHGAHAVPTTTIDDVNLVIRGLDRGYAHPGQINVLWVISHPELVTENEIAEFDLVFAASRGWAARMSERTGRDVRVLYQATDPELFAPADPSPAHASPADASFADAMPSGIALGRDVVFVGQARPTGPRKIVMDALAAGLDVQVWGPRWGTHIPAEHWRGEFLPNDQLAPLYRASGVILNDHHADMAAHGFIANRIFDALAAGARVISDPVDGLDEVFGTAVQTYSTVEDLRRLGDPAGWDAIFGSDEQRRDRALQVAAEHSFAARARTLVDAVREFDRRGR</sequence>
<accession>A0A542ZUG1</accession>
<organism evidence="3 4">
    <name type="scientific">Rarobacter faecitabidus</name>
    <dbReference type="NCBI Taxonomy" id="13243"/>
    <lineage>
        <taxon>Bacteria</taxon>
        <taxon>Bacillati</taxon>
        <taxon>Actinomycetota</taxon>
        <taxon>Actinomycetes</taxon>
        <taxon>Micrococcales</taxon>
        <taxon>Rarobacteraceae</taxon>
        <taxon>Rarobacter</taxon>
    </lineage>
</organism>
<dbReference type="SUPFAM" id="SSF53448">
    <property type="entry name" value="Nucleotide-diphospho-sugar transferases"/>
    <property type="match status" value="2"/>
</dbReference>
<evidence type="ECO:0000313" key="4">
    <source>
        <dbReference type="Proteomes" id="UP000315389"/>
    </source>
</evidence>
<reference evidence="3 4" key="1">
    <citation type="submission" date="2019-06" db="EMBL/GenBank/DDBJ databases">
        <title>Sequencing the genomes of 1000 actinobacteria strains.</title>
        <authorList>
            <person name="Klenk H.-P."/>
        </authorList>
    </citation>
    <scope>NUCLEOTIDE SEQUENCE [LARGE SCALE GENOMIC DNA]</scope>
    <source>
        <strain evidence="3 4">DSM 4813</strain>
    </source>
</reference>
<dbReference type="GO" id="GO:0016757">
    <property type="term" value="F:glycosyltransferase activity"/>
    <property type="evidence" value="ECO:0007669"/>
    <property type="project" value="UniProtKB-KW"/>
</dbReference>
<dbReference type="Pfam" id="PF00535">
    <property type="entry name" value="Glycos_transf_2"/>
    <property type="match status" value="2"/>
</dbReference>
<proteinExistence type="predicted"/>
<name>A0A542ZUG1_RARFA</name>
<feature type="domain" description="Spore protein YkvP/CgeB glycosyl transferase-like" evidence="2">
    <location>
        <begin position="911"/>
        <end position="1049"/>
    </location>
</feature>
<evidence type="ECO:0000259" key="1">
    <source>
        <dbReference type="Pfam" id="PF00535"/>
    </source>
</evidence>
<comment type="caution">
    <text evidence="3">The sequence shown here is derived from an EMBL/GenBank/DDBJ whole genome shotgun (WGS) entry which is preliminary data.</text>
</comment>
<dbReference type="InterPro" id="IPR001173">
    <property type="entry name" value="Glyco_trans_2-like"/>
</dbReference>
<protein>
    <submittedName>
        <fullName evidence="3">Glycosyltransferase involved in cell wall biosynthesis</fullName>
    </submittedName>
</protein>
<dbReference type="Gene3D" id="3.90.550.10">
    <property type="entry name" value="Spore Coat Polysaccharide Biosynthesis Protein SpsA, Chain A"/>
    <property type="match status" value="2"/>
</dbReference>
<dbReference type="PANTHER" id="PTHR43179">
    <property type="entry name" value="RHAMNOSYLTRANSFERASE WBBL"/>
    <property type="match status" value="1"/>
</dbReference>